<proteinExistence type="predicted"/>
<comment type="caution">
    <text evidence="2">The sequence shown here is derived from an EMBL/GenBank/DDBJ whole genome shotgun (WGS) entry which is preliminary data.</text>
</comment>
<evidence type="ECO:0000256" key="1">
    <source>
        <dbReference type="SAM" id="Phobius"/>
    </source>
</evidence>
<accession>A0A540VTW8</accession>
<dbReference type="EMBL" id="VIFK01000051">
    <property type="protein sequence ID" value="TQE99583.1"/>
    <property type="molecule type" value="Genomic_DNA"/>
</dbReference>
<organism evidence="2 4">
    <name type="scientific">Spiribacter salinus</name>
    <dbReference type="NCBI Taxonomy" id="1335746"/>
    <lineage>
        <taxon>Bacteria</taxon>
        <taxon>Pseudomonadati</taxon>
        <taxon>Pseudomonadota</taxon>
        <taxon>Gammaproteobacteria</taxon>
        <taxon>Chromatiales</taxon>
        <taxon>Ectothiorhodospiraceae</taxon>
        <taxon>Spiribacter</taxon>
    </lineage>
</organism>
<sequence length="243" mass="26193">MREQDFEQIMAYHDRALDGEQAAKVEQLLAGNTEAREFLARMREGDDFLRNGLGEVLEQPVPQRLVDTARGNPGAGRGKKVLAFPERSFVGRWAYATAASVALAVIAGTYMLADPSDVAHSDLLARVVSEGLEVTASGDIYRASGQPVQVMPMATFATADAGICRQYAARHQGEQSVGLACRQQESQWQIRAQQTLAADSQPQSYAPASGSEGQIADEIEALGGGRPLGIAKEETLMSNGWQR</sequence>
<keyword evidence="1" id="KW-0472">Membrane</keyword>
<reference evidence="2 4" key="1">
    <citation type="submission" date="2019-06" db="EMBL/GenBank/DDBJ databases">
        <title>Metagenome assembled Genome of Spiribacter salinus SL48-SHIP from the microbial mat of Salt Lake 48 (Novosibirsk region, Russia).</title>
        <authorList>
            <person name="Shipova A."/>
            <person name="Rozanov A.S."/>
            <person name="Bryanskaya A.V."/>
            <person name="Peltek S.E."/>
        </authorList>
    </citation>
    <scope>NUCLEOTIDE SEQUENCE [LARGE SCALE GENOMIC DNA]</scope>
    <source>
        <strain evidence="2">SL48-SHIP-2</strain>
    </source>
</reference>
<feature type="transmembrane region" description="Helical" evidence="1">
    <location>
        <begin position="93"/>
        <end position="113"/>
    </location>
</feature>
<evidence type="ECO:0000313" key="2">
    <source>
        <dbReference type="EMBL" id="TQE99583.1"/>
    </source>
</evidence>
<gene>
    <name evidence="3" type="ORF">FKY71_07115</name>
    <name evidence="2" type="ORF">FKY71_07805</name>
</gene>
<evidence type="ECO:0000313" key="3">
    <source>
        <dbReference type="EMBL" id="TQE99733.1"/>
    </source>
</evidence>
<dbReference type="Proteomes" id="UP000315400">
    <property type="component" value="Unassembled WGS sequence"/>
</dbReference>
<evidence type="ECO:0000313" key="4">
    <source>
        <dbReference type="Proteomes" id="UP000315400"/>
    </source>
</evidence>
<evidence type="ECO:0008006" key="5">
    <source>
        <dbReference type="Google" id="ProtNLM"/>
    </source>
</evidence>
<keyword evidence="1" id="KW-0812">Transmembrane</keyword>
<dbReference type="AlphaFoldDB" id="A0A540VTW8"/>
<keyword evidence="1" id="KW-1133">Transmembrane helix</keyword>
<protein>
    <recommendedName>
        <fullName evidence="5">Anti sigma-E protein RseA N-terminal domain-containing protein</fullName>
    </recommendedName>
</protein>
<name>A0A540VTW8_9GAMM</name>
<dbReference type="EMBL" id="VIFK01000042">
    <property type="protein sequence ID" value="TQE99733.1"/>
    <property type="molecule type" value="Genomic_DNA"/>
</dbReference>